<keyword evidence="10" id="KW-1185">Reference proteome</keyword>
<dbReference type="InterPro" id="IPR002197">
    <property type="entry name" value="HTH_Fis"/>
</dbReference>
<dbReference type="PANTHER" id="PTHR32071:SF100">
    <property type="entry name" value="RESPONSE REGULATOR PROTEIN PILR"/>
    <property type="match status" value="1"/>
</dbReference>
<dbReference type="EMBL" id="VTOX01000004">
    <property type="protein sequence ID" value="NKE66827.1"/>
    <property type="molecule type" value="Genomic_DNA"/>
</dbReference>
<dbReference type="Gene3D" id="3.40.50.2300">
    <property type="match status" value="1"/>
</dbReference>
<dbReference type="GO" id="GO:0005524">
    <property type="term" value="F:ATP binding"/>
    <property type="evidence" value="ECO:0007669"/>
    <property type="project" value="UniProtKB-KW"/>
</dbReference>
<dbReference type="FunFam" id="3.40.50.300:FF:000006">
    <property type="entry name" value="DNA-binding transcriptional regulator NtrC"/>
    <property type="match status" value="1"/>
</dbReference>
<dbReference type="Pfam" id="PF00158">
    <property type="entry name" value="Sigma54_activat"/>
    <property type="match status" value="1"/>
</dbReference>
<evidence type="ECO:0000256" key="3">
    <source>
        <dbReference type="ARBA" id="ARBA00023015"/>
    </source>
</evidence>
<dbReference type="Pfam" id="PF00072">
    <property type="entry name" value="Response_reg"/>
    <property type="match status" value="1"/>
</dbReference>
<accession>A0A7X6DGN9</accession>
<feature type="domain" description="Response regulatory" evidence="8">
    <location>
        <begin position="5"/>
        <end position="119"/>
    </location>
</feature>
<reference evidence="9 10" key="1">
    <citation type="journal article" date="2020" name="Nature">
        <title>Bacterial chemolithoautotrophy via manganese oxidation.</title>
        <authorList>
            <person name="Yu H."/>
            <person name="Leadbetter J.R."/>
        </authorList>
    </citation>
    <scope>NUCLEOTIDE SEQUENCE [LARGE SCALE GENOMIC DNA]</scope>
    <source>
        <strain evidence="9 10">RBP-1</strain>
    </source>
</reference>
<keyword evidence="1" id="KW-0547">Nucleotide-binding</keyword>
<feature type="domain" description="Sigma-54 factor interaction" evidence="7">
    <location>
        <begin position="143"/>
        <end position="373"/>
    </location>
</feature>
<keyword evidence="4" id="KW-0238">DNA-binding</keyword>
<dbReference type="InterPro" id="IPR003593">
    <property type="entry name" value="AAA+_ATPase"/>
</dbReference>
<dbReference type="GO" id="GO:0043565">
    <property type="term" value="F:sequence-specific DNA binding"/>
    <property type="evidence" value="ECO:0007669"/>
    <property type="project" value="InterPro"/>
</dbReference>
<dbReference type="Gene3D" id="1.10.8.60">
    <property type="match status" value="1"/>
</dbReference>
<dbReference type="Proteomes" id="UP000521868">
    <property type="component" value="Unassembled WGS sequence"/>
</dbReference>
<organism evidence="9 10">
    <name type="scientific">Ramlibacter lithotrophicus</name>
    <dbReference type="NCBI Taxonomy" id="2606681"/>
    <lineage>
        <taxon>Bacteria</taxon>
        <taxon>Pseudomonadati</taxon>
        <taxon>Pseudomonadota</taxon>
        <taxon>Betaproteobacteria</taxon>
        <taxon>Burkholderiales</taxon>
        <taxon>Comamonadaceae</taxon>
        <taxon>Ramlibacter</taxon>
    </lineage>
</organism>
<dbReference type="RefSeq" id="WP_168107945.1">
    <property type="nucleotide sequence ID" value="NZ_VTOX01000004.1"/>
</dbReference>
<dbReference type="PROSITE" id="PS50045">
    <property type="entry name" value="SIGMA54_INTERACT_4"/>
    <property type="match status" value="1"/>
</dbReference>
<keyword evidence="3" id="KW-0805">Transcription regulation</keyword>
<evidence type="ECO:0000313" key="10">
    <source>
        <dbReference type="Proteomes" id="UP000521868"/>
    </source>
</evidence>
<dbReference type="InterPro" id="IPR027417">
    <property type="entry name" value="P-loop_NTPase"/>
</dbReference>
<gene>
    <name evidence="9" type="ORF">RAMLITH_13420</name>
</gene>
<dbReference type="InterPro" id="IPR025943">
    <property type="entry name" value="Sigma_54_int_dom_ATP-bd_2"/>
</dbReference>
<keyword evidence="6" id="KW-0597">Phosphoprotein</keyword>
<dbReference type="InterPro" id="IPR025662">
    <property type="entry name" value="Sigma_54_int_dom_ATP-bd_1"/>
</dbReference>
<dbReference type="Pfam" id="PF02954">
    <property type="entry name" value="HTH_8"/>
    <property type="match status" value="1"/>
</dbReference>
<evidence type="ECO:0000256" key="6">
    <source>
        <dbReference type="PROSITE-ProRule" id="PRU00169"/>
    </source>
</evidence>
<name>A0A7X6DGN9_9BURK</name>
<dbReference type="GO" id="GO:0000160">
    <property type="term" value="P:phosphorelay signal transduction system"/>
    <property type="evidence" value="ECO:0007669"/>
    <property type="project" value="InterPro"/>
</dbReference>
<evidence type="ECO:0000313" key="9">
    <source>
        <dbReference type="EMBL" id="NKE66827.1"/>
    </source>
</evidence>
<dbReference type="SUPFAM" id="SSF52172">
    <property type="entry name" value="CheY-like"/>
    <property type="match status" value="1"/>
</dbReference>
<dbReference type="PANTHER" id="PTHR32071">
    <property type="entry name" value="TRANSCRIPTIONAL REGULATORY PROTEIN"/>
    <property type="match status" value="1"/>
</dbReference>
<protein>
    <submittedName>
        <fullName evidence="9">Sigma-54-dependent Fis family transcriptional regulator</fullName>
    </submittedName>
</protein>
<evidence type="ECO:0000256" key="4">
    <source>
        <dbReference type="ARBA" id="ARBA00023125"/>
    </source>
</evidence>
<dbReference type="SUPFAM" id="SSF46689">
    <property type="entry name" value="Homeodomain-like"/>
    <property type="match status" value="1"/>
</dbReference>
<dbReference type="SMART" id="SM00382">
    <property type="entry name" value="AAA"/>
    <property type="match status" value="1"/>
</dbReference>
<feature type="modified residue" description="4-aspartylphosphate" evidence="6">
    <location>
        <position position="54"/>
    </location>
</feature>
<evidence type="ECO:0000256" key="2">
    <source>
        <dbReference type="ARBA" id="ARBA00022840"/>
    </source>
</evidence>
<keyword evidence="2" id="KW-0067">ATP-binding</keyword>
<evidence type="ECO:0000259" key="8">
    <source>
        <dbReference type="PROSITE" id="PS50110"/>
    </source>
</evidence>
<evidence type="ECO:0000259" key="7">
    <source>
        <dbReference type="PROSITE" id="PS50045"/>
    </source>
</evidence>
<comment type="caution">
    <text evidence="9">The sequence shown here is derived from an EMBL/GenBank/DDBJ whole genome shotgun (WGS) entry which is preliminary data.</text>
</comment>
<proteinExistence type="predicted"/>
<dbReference type="InterPro" id="IPR009057">
    <property type="entry name" value="Homeodomain-like_sf"/>
</dbReference>
<dbReference type="SUPFAM" id="SSF52540">
    <property type="entry name" value="P-loop containing nucleoside triphosphate hydrolases"/>
    <property type="match status" value="1"/>
</dbReference>
<dbReference type="Gene3D" id="1.10.10.60">
    <property type="entry name" value="Homeodomain-like"/>
    <property type="match status" value="1"/>
</dbReference>
<dbReference type="SMART" id="SM00448">
    <property type="entry name" value="REC"/>
    <property type="match status" value="1"/>
</dbReference>
<dbReference type="InterPro" id="IPR001789">
    <property type="entry name" value="Sig_transdc_resp-reg_receiver"/>
</dbReference>
<dbReference type="CDD" id="cd00156">
    <property type="entry name" value="REC"/>
    <property type="match status" value="1"/>
</dbReference>
<dbReference type="AlphaFoldDB" id="A0A7X6DGN9"/>
<dbReference type="PROSITE" id="PS00688">
    <property type="entry name" value="SIGMA54_INTERACT_3"/>
    <property type="match status" value="1"/>
</dbReference>
<dbReference type="InterPro" id="IPR025944">
    <property type="entry name" value="Sigma_54_int_dom_CS"/>
</dbReference>
<dbReference type="PROSITE" id="PS00675">
    <property type="entry name" value="SIGMA54_INTERACT_1"/>
    <property type="match status" value="1"/>
</dbReference>
<dbReference type="PROSITE" id="PS00676">
    <property type="entry name" value="SIGMA54_INTERACT_2"/>
    <property type="match status" value="1"/>
</dbReference>
<evidence type="ECO:0000256" key="1">
    <source>
        <dbReference type="ARBA" id="ARBA00022741"/>
    </source>
</evidence>
<keyword evidence="5" id="KW-0804">Transcription</keyword>
<dbReference type="InterPro" id="IPR011006">
    <property type="entry name" value="CheY-like_superfamily"/>
</dbReference>
<dbReference type="Gene3D" id="3.40.50.300">
    <property type="entry name" value="P-loop containing nucleotide triphosphate hydrolases"/>
    <property type="match status" value="1"/>
</dbReference>
<evidence type="ECO:0000256" key="5">
    <source>
        <dbReference type="ARBA" id="ARBA00023163"/>
    </source>
</evidence>
<dbReference type="InterPro" id="IPR058031">
    <property type="entry name" value="AAA_lid_NorR"/>
</dbReference>
<dbReference type="PROSITE" id="PS50110">
    <property type="entry name" value="RESPONSE_REGULATORY"/>
    <property type="match status" value="1"/>
</dbReference>
<dbReference type="CDD" id="cd00009">
    <property type="entry name" value="AAA"/>
    <property type="match status" value="1"/>
</dbReference>
<dbReference type="GO" id="GO:0006355">
    <property type="term" value="P:regulation of DNA-templated transcription"/>
    <property type="evidence" value="ECO:0007669"/>
    <property type="project" value="InterPro"/>
</dbReference>
<sequence>MPPLHVLVVDDELALRQILADTVKTAGDSVELACGAVEAAAKLAVGEFDVALCDVKMPDGNGIELLRRSRAAGIDTTFIMVTGFASLETAVAALRAGASDYITKPVHRDEVLHRLSQISAMRGLRDENKALRKVMRDNAAKLYRFTSAPMLEVERLVGKVAPAECTVLVTGESGTGKGVVARLIHEQSARSGGPFLQVNCSAIPEQLLESEFFGHTKGAFTGADAARKGLFQQADGGTLFLDEIAELPSHMQTKLLHMVEDKEVRPVGSEQVRRVDTRIIAATNADLPCSVRQGRFREDLYFRLSMFQIHVPPLRERQADIRGLIQFLLGNLGRSGTASCTKELDPLAEEVLLAHRWPGNVRELENVITRACILAEDNQITVGDLPAAVIRSASPQTSVGVVLGPDGLLRDQLRKLERQIVLRAIEEAAGDRRLAAQRLGIALSSLYRKLEESLPDNTSMIQGVQA</sequence>
<dbReference type="Pfam" id="PF25601">
    <property type="entry name" value="AAA_lid_14"/>
    <property type="match status" value="1"/>
</dbReference>
<dbReference type="InterPro" id="IPR002078">
    <property type="entry name" value="Sigma_54_int"/>
</dbReference>